<organism evidence="3 4">
    <name type="scientific">Paracoccus seriniphilus</name>
    <dbReference type="NCBI Taxonomy" id="184748"/>
    <lineage>
        <taxon>Bacteria</taxon>
        <taxon>Pseudomonadati</taxon>
        <taxon>Pseudomonadota</taxon>
        <taxon>Alphaproteobacteria</taxon>
        <taxon>Rhodobacterales</taxon>
        <taxon>Paracoccaceae</taxon>
        <taxon>Paracoccus</taxon>
    </lineage>
</organism>
<sequence length="306" mass="33437">MTDIPLSKRRPIHGVAVDQGSGLATALREARGAAARDDDLFRFKQLVARTMSAEATTLLVDAQYGRALLPEIAASCLPMLAFEADVYKIVNDDRITVLPDNLQVADYPALGVDVLKFFLYYGPNDDPRINDRKHKLVQQIGEQCREHGISFLFEPIVYDRAIPDSASAEFADRKPDLVARATRIFAQPEFNIAILKVELPVNLNFVEGIGTARISRKDAEAAFRNAAEAAGNVPLLYLSAGVTFEQFEAGLKLARAAGVDMAGFMCGRAIWSDAIAVFGAEGPEAAERWMADEGLRRLRLLGEALA</sequence>
<comment type="similarity">
    <text evidence="1">Belongs to the aldolase LacD family.</text>
</comment>
<dbReference type="PANTHER" id="PTHR39340:SF1">
    <property type="entry name" value="SULFOFRUCTOSEPHOSPHATE ALDOLASE"/>
    <property type="match status" value="1"/>
</dbReference>
<dbReference type="Gene3D" id="3.20.20.70">
    <property type="entry name" value="Aldolase class I"/>
    <property type="match status" value="1"/>
</dbReference>
<keyword evidence="4" id="KW-1185">Reference proteome</keyword>
<gene>
    <name evidence="3" type="ORF">SAMN05444959_11281</name>
</gene>
<dbReference type="NCBIfam" id="NF009498">
    <property type="entry name" value="PRK12858.1"/>
    <property type="match status" value="1"/>
</dbReference>
<dbReference type="SUPFAM" id="SSF51569">
    <property type="entry name" value="Aldolase"/>
    <property type="match status" value="1"/>
</dbReference>
<dbReference type="PANTHER" id="PTHR39340">
    <property type="entry name" value="SULFOFRUCTOSEPHOSPHATE ALDOLASE"/>
    <property type="match status" value="1"/>
</dbReference>
<dbReference type="GO" id="GO:0061595">
    <property type="term" value="F:6-deoxy-6-sulfofructose-1-phosphate aldolase activity"/>
    <property type="evidence" value="ECO:0007669"/>
    <property type="project" value="TreeGrafter"/>
</dbReference>
<proteinExistence type="inferred from homology"/>
<dbReference type="AlphaFoldDB" id="A0A239PZR0"/>
<evidence type="ECO:0000256" key="2">
    <source>
        <dbReference type="ARBA" id="ARBA00023239"/>
    </source>
</evidence>
<dbReference type="InterPro" id="IPR013785">
    <property type="entry name" value="Aldolase_TIM"/>
</dbReference>
<evidence type="ECO:0000313" key="3">
    <source>
        <dbReference type="EMBL" id="SNT75660.1"/>
    </source>
</evidence>
<reference evidence="3 4" key="1">
    <citation type="submission" date="2017-07" db="EMBL/GenBank/DDBJ databases">
        <authorList>
            <person name="Sun Z.S."/>
            <person name="Albrecht U."/>
            <person name="Echele G."/>
            <person name="Lee C.C."/>
        </authorList>
    </citation>
    <scope>NUCLEOTIDE SEQUENCE [LARGE SCALE GENOMIC DNA]</scope>
    <source>
        <strain evidence="3 4">DSM 14827</strain>
    </source>
</reference>
<dbReference type="SMART" id="SM01133">
    <property type="entry name" value="DeoC"/>
    <property type="match status" value="1"/>
</dbReference>
<dbReference type="Proteomes" id="UP000198307">
    <property type="component" value="Unassembled WGS sequence"/>
</dbReference>
<dbReference type="InterPro" id="IPR002915">
    <property type="entry name" value="DeoC/FbaB/LacD_aldolase"/>
</dbReference>
<dbReference type="InterPro" id="IPR050552">
    <property type="entry name" value="LacD_aldolase"/>
</dbReference>
<dbReference type="OrthoDB" id="9802970at2"/>
<evidence type="ECO:0000256" key="1">
    <source>
        <dbReference type="ARBA" id="ARBA00008679"/>
    </source>
</evidence>
<keyword evidence="2" id="KW-0456">Lyase</keyword>
<name>A0A239PZR0_9RHOB</name>
<dbReference type="Pfam" id="PF01791">
    <property type="entry name" value="DeoC"/>
    <property type="match status" value="1"/>
</dbReference>
<evidence type="ECO:0000313" key="4">
    <source>
        <dbReference type="Proteomes" id="UP000198307"/>
    </source>
</evidence>
<dbReference type="GO" id="GO:1902777">
    <property type="term" value="P:6-sulfoquinovose(1-) catabolic process"/>
    <property type="evidence" value="ECO:0007669"/>
    <property type="project" value="TreeGrafter"/>
</dbReference>
<accession>A0A239PZR0</accession>
<dbReference type="EMBL" id="FZQB01000012">
    <property type="protein sequence ID" value="SNT75660.1"/>
    <property type="molecule type" value="Genomic_DNA"/>
</dbReference>
<protein>
    <submittedName>
        <fullName evidence="3">Tagatose-bisphosphate aldolase</fullName>
    </submittedName>
</protein>
<dbReference type="RefSeq" id="WP_089345183.1">
    <property type="nucleotide sequence ID" value="NZ_CP067130.1"/>
</dbReference>